<dbReference type="EMBL" id="CP060790">
    <property type="protein sequence ID" value="QNP59610.1"/>
    <property type="molecule type" value="Genomic_DNA"/>
</dbReference>
<dbReference type="SUPFAM" id="SSF48008">
    <property type="entry name" value="GntR ligand-binding domain-like"/>
    <property type="match status" value="1"/>
</dbReference>
<evidence type="ECO:0000313" key="5">
    <source>
        <dbReference type="EMBL" id="QNP59610.1"/>
    </source>
</evidence>
<dbReference type="Proteomes" id="UP000516057">
    <property type="component" value="Chromosome"/>
</dbReference>
<dbReference type="Gene3D" id="1.10.10.10">
    <property type="entry name" value="Winged helix-like DNA-binding domain superfamily/Winged helix DNA-binding domain"/>
    <property type="match status" value="1"/>
</dbReference>
<dbReference type="GO" id="GO:0003677">
    <property type="term" value="F:DNA binding"/>
    <property type="evidence" value="ECO:0007669"/>
    <property type="project" value="UniProtKB-KW"/>
</dbReference>
<protein>
    <submittedName>
        <fullName evidence="5">GntR family transcriptional regulator</fullName>
    </submittedName>
</protein>
<evidence type="ECO:0000259" key="4">
    <source>
        <dbReference type="PROSITE" id="PS50949"/>
    </source>
</evidence>
<dbReference type="RefSeq" id="WP_187736593.1">
    <property type="nucleotide sequence ID" value="NZ_CP060790.1"/>
</dbReference>
<reference evidence="5 6" key="1">
    <citation type="submission" date="2020-08" db="EMBL/GenBank/DDBJ databases">
        <title>Genome sequence of Acidovorax monticola KACC 19171T.</title>
        <authorList>
            <person name="Hyun D.-W."/>
            <person name="Bae J.-W."/>
        </authorList>
    </citation>
    <scope>NUCLEOTIDE SEQUENCE [LARGE SCALE GENOMIC DNA]</scope>
    <source>
        <strain evidence="5 6">KACC 19171</strain>
    </source>
</reference>
<keyword evidence="2" id="KW-0238">DNA-binding</keyword>
<dbReference type="KEGG" id="amon:H9L24_00885"/>
<dbReference type="InterPro" id="IPR008920">
    <property type="entry name" value="TF_FadR/GntR_C"/>
</dbReference>
<keyword evidence="3" id="KW-0804">Transcription</keyword>
<dbReference type="PANTHER" id="PTHR43537:SF53">
    <property type="entry name" value="HTH-TYPE TRANSCRIPTIONAL REPRESSOR NANR"/>
    <property type="match status" value="1"/>
</dbReference>
<evidence type="ECO:0000256" key="3">
    <source>
        <dbReference type="ARBA" id="ARBA00023163"/>
    </source>
</evidence>
<organism evidence="5 6">
    <name type="scientific">Paenacidovorax monticola</name>
    <dbReference type="NCBI Taxonomy" id="1926868"/>
    <lineage>
        <taxon>Bacteria</taxon>
        <taxon>Pseudomonadati</taxon>
        <taxon>Pseudomonadota</taxon>
        <taxon>Betaproteobacteria</taxon>
        <taxon>Burkholderiales</taxon>
        <taxon>Comamonadaceae</taxon>
        <taxon>Paenacidovorax</taxon>
    </lineage>
</organism>
<keyword evidence="6" id="KW-1185">Reference proteome</keyword>
<name>A0A7H0HGE4_9BURK</name>
<feature type="domain" description="HTH gntR-type" evidence="4">
    <location>
        <begin position="15"/>
        <end position="82"/>
    </location>
</feature>
<dbReference type="InterPro" id="IPR036390">
    <property type="entry name" value="WH_DNA-bd_sf"/>
</dbReference>
<dbReference type="SMART" id="SM00345">
    <property type="entry name" value="HTH_GNTR"/>
    <property type="match status" value="1"/>
</dbReference>
<dbReference type="SUPFAM" id="SSF46785">
    <property type="entry name" value="Winged helix' DNA-binding domain"/>
    <property type="match status" value="1"/>
</dbReference>
<sequence>MNPPAASAPRGGDSLISDQEMYERMVSAILDHRLAPGTKLVEDRLAAAFGVSRTRVRPVLVRLANEQVVTITPNRGAAVAQPTVQEAREVFEARRLIEPRLVALFVQAATARDVARLVRTVEEEEAARALGDMRRAIRLSGDFHLHIAQAAGHQTLGRILRELVSRTSLVLMTYSPSHAHERKEATACGCREHRALIDAIRLRDAVEAERCMVAHLERIESQLEFTPPRSEAPDFAQLLGGA</sequence>
<dbReference type="Pfam" id="PF00392">
    <property type="entry name" value="GntR"/>
    <property type="match status" value="1"/>
</dbReference>
<evidence type="ECO:0000313" key="6">
    <source>
        <dbReference type="Proteomes" id="UP000516057"/>
    </source>
</evidence>
<dbReference type="InterPro" id="IPR011711">
    <property type="entry name" value="GntR_C"/>
</dbReference>
<gene>
    <name evidence="5" type="ORF">H9L24_00885</name>
</gene>
<accession>A0A7H0HGE4</accession>
<dbReference type="PANTHER" id="PTHR43537">
    <property type="entry name" value="TRANSCRIPTIONAL REGULATOR, GNTR FAMILY"/>
    <property type="match status" value="1"/>
</dbReference>
<evidence type="ECO:0000256" key="1">
    <source>
        <dbReference type="ARBA" id="ARBA00023015"/>
    </source>
</evidence>
<proteinExistence type="predicted"/>
<evidence type="ECO:0000256" key="2">
    <source>
        <dbReference type="ARBA" id="ARBA00023125"/>
    </source>
</evidence>
<dbReference type="AlphaFoldDB" id="A0A7H0HGE4"/>
<dbReference type="InterPro" id="IPR000524">
    <property type="entry name" value="Tscrpt_reg_HTH_GntR"/>
</dbReference>
<dbReference type="SMART" id="SM00895">
    <property type="entry name" value="FCD"/>
    <property type="match status" value="1"/>
</dbReference>
<dbReference type="InterPro" id="IPR036388">
    <property type="entry name" value="WH-like_DNA-bd_sf"/>
</dbReference>
<dbReference type="Gene3D" id="1.20.120.530">
    <property type="entry name" value="GntR ligand-binding domain-like"/>
    <property type="match status" value="1"/>
</dbReference>
<keyword evidence="1" id="KW-0805">Transcription regulation</keyword>
<dbReference type="GO" id="GO:0003700">
    <property type="term" value="F:DNA-binding transcription factor activity"/>
    <property type="evidence" value="ECO:0007669"/>
    <property type="project" value="InterPro"/>
</dbReference>
<dbReference type="PROSITE" id="PS50949">
    <property type="entry name" value="HTH_GNTR"/>
    <property type="match status" value="1"/>
</dbReference>
<dbReference type="Pfam" id="PF07729">
    <property type="entry name" value="FCD"/>
    <property type="match status" value="1"/>
</dbReference>